<dbReference type="PANTHER" id="PTHR11161">
    <property type="entry name" value="O-ACYLTRANSFERASE"/>
    <property type="match status" value="1"/>
</dbReference>
<feature type="transmembrane region" description="Helical" evidence="1">
    <location>
        <begin position="195"/>
        <end position="219"/>
    </location>
</feature>
<evidence type="ECO:0000313" key="2">
    <source>
        <dbReference type="EMBL" id="KAH0551856.1"/>
    </source>
</evidence>
<evidence type="ECO:0000313" key="3">
    <source>
        <dbReference type="Proteomes" id="UP000826195"/>
    </source>
</evidence>
<keyword evidence="1" id="KW-0812">Transmembrane</keyword>
<feature type="transmembrane region" description="Helical" evidence="1">
    <location>
        <begin position="163"/>
        <end position="183"/>
    </location>
</feature>
<dbReference type="AlphaFoldDB" id="A0AAV7I177"/>
<organism evidence="2 3">
    <name type="scientific">Cotesia glomerata</name>
    <name type="common">Lepidopteran parasitic wasp</name>
    <name type="synonym">Apanteles glomeratus</name>
    <dbReference type="NCBI Taxonomy" id="32391"/>
    <lineage>
        <taxon>Eukaryota</taxon>
        <taxon>Metazoa</taxon>
        <taxon>Ecdysozoa</taxon>
        <taxon>Arthropoda</taxon>
        <taxon>Hexapoda</taxon>
        <taxon>Insecta</taxon>
        <taxon>Pterygota</taxon>
        <taxon>Neoptera</taxon>
        <taxon>Endopterygota</taxon>
        <taxon>Hymenoptera</taxon>
        <taxon>Apocrita</taxon>
        <taxon>Ichneumonoidea</taxon>
        <taxon>Braconidae</taxon>
        <taxon>Microgastrinae</taxon>
        <taxon>Cotesia</taxon>
    </lineage>
</organism>
<keyword evidence="1" id="KW-0472">Membrane</keyword>
<feature type="transmembrane region" description="Helical" evidence="1">
    <location>
        <begin position="66"/>
        <end position="88"/>
    </location>
</feature>
<dbReference type="Proteomes" id="UP000826195">
    <property type="component" value="Unassembled WGS sequence"/>
</dbReference>
<reference evidence="2 3" key="1">
    <citation type="journal article" date="2021" name="J. Hered.">
        <title>A chromosome-level genome assembly of the parasitoid wasp, Cotesia glomerata (Hymenoptera: Braconidae).</title>
        <authorList>
            <person name="Pinto B.J."/>
            <person name="Weis J.J."/>
            <person name="Gamble T."/>
            <person name="Ode P.J."/>
            <person name="Paul R."/>
            <person name="Zaspel J.M."/>
        </authorList>
    </citation>
    <scope>NUCLEOTIDE SEQUENCE [LARGE SCALE GENOMIC DNA]</scope>
    <source>
        <strain evidence="2">CgM1</strain>
    </source>
</reference>
<evidence type="ECO:0000256" key="1">
    <source>
        <dbReference type="SAM" id="Phobius"/>
    </source>
</evidence>
<comment type="caution">
    <text evidence="2">The sequence shown here is derived from an EMBL/GenBank/DDBJ whole genome shotgun (WGS) entry which is preliminary data.</text>
</comment>
<feature type="transmembrane region" description="Helical" evidence="1">
    <location>
        <begin position="225"/>
        <end position="246"/>
    </location>
</feature>
<dbReference type="EMBL" id="JAHXZJ010001492">
    <property type="protein sequence ID" value="KAH0551856.1"/>
    <property type="molecule type" value="Genomic_DNA"/>
</dbReference>
<name>A0AAV7I177_COTGL</name>
<gene>
    <name evidence="2" type="ORF">KQX54_002233</name>
</gene>
<protein>
    <submittedName>
        <fullName evidence="2">Uncharacterized protein</fullName>
    </submittedName>
</protein>
<keyword evidence="3" id="KW-1185">Reference proteome</keyword>
<dbReference type="PANTHER" id="PTHR11161:SF0">
    <property type="entry name" value="O-ACYLTRANSFERASE LIKE PROTEIN"/>
    <property type="match status" value="1"/>
</dbReference>
<proteinExistence type="predicted"/>
<sequence>MLEMTLKPLKHLPAPTFPGIVTKFLSHPIYLPFSRVSYSIYLLHLIIQGIRVYSMRTPIYFTESQMTIIIIGDVVTSFLAAIIFSLVFESPFVVLEKLIFSRKKPINQPTEPIQEEITFENGIINHGFGKQLNYLFFYGILISKNDVCEVFLALCFDRTNLGIIWMLACNTLGSVLMPLLIYGTLKEDYKFMMPFLVFELIRIILETLVFTFWIVRLLINDFSEGFYVLVIGMIVMNTLAYFWLVLYNRKEEIKIVNPPSCNKSVKPYEVNC</sequence>
<keyword evidence="1" id="KW-1133">Transmembrane helix</keyword>
<dbReference type="InterPro" id="IPR052728">
    <property type="entry name" value="O2_lipid_transport_reg"/>
</dbReference>
<accession>A0AAV7I177</accession>
<feature type="transmembrane region" description="Helical" evidence="1">
    <location>
        <begin position="36"/>
        <end position="54"/>
    </location>
</feature>